<dbReference type="PANTHER" id="PTHR23131">
    <property type="entry name" value="ENDORIBONUCLEASE LACTB2"/>
    <property type="match status" value="1"/>
</dbReference>
<dbReference type="CDD" id="cd16278">
    <property type="entry name" value="metallo-hydrolase-like_MBL-fold"/>
    <property type="match status" value="1"/>
</dbReference>
<evidence type="ECO:0000313" key="3">
    <source>
        <dbReference type="Proteomes" id="UP001432128"/>
    </source>
</evidence>
<protein>
    <submittedName>
        <fullName evidence="2">MBL fold metallo-hydrolase</fullName>
    </submittedName>
</protein>
<gene>
    <name evidence="2" type="ORF">OG579_15405</name>
</gene>
<dbReference type="Proteomes" id="UP001432128">
    <property type="component" value="Chromosome"/>
</dbReference>
<dbReference type="KEGG" id="whr:OG579_15405"/>
<dbReference type="Pfam" id="PF00753">
    <property type="entry name" value="Lactamase_B"/>
    <property type="match status" value="1"/>
</dbReference>
<dbReference type="EMBL" id="CP108021">
    <property type="protein sequence ID" value="WUM19099.1"/>
    <property type="molecule type" value="Genomic_DNA"/>
</dbReference>
<dbReference type="SUPFAM" id="SSF56281">
    <property type="entry name" value="Metallo-hydrolase/oxidoreductase"/>
    <property type="match status" value="1"/>
</dbReference>
<dbReference type="AlphaFoldDB" id="A0AAU4JZ89"/>
<proteinExistence type="predicted"/>
<organism evidence="2 3">
    <name type="scientific">Williamsia herbipolensis</name>
    <dbReference type="NCBI Taxonomy" id="1603258"/>
    <lineage>
        <taxon>Bacteria</taxon>
        <taxon>Bacillati</taxon>
        <taxon>Actinomycetota</taxon>
        <taxon>Actinomycetes</taxon>
        <taxon>Mycobacteriales</taxon>
        <taxon>Nocardiaceae</taxon>
        <taxon>Williamsia</taxon>
    </lineage>
</organism>
<dbReference type="PANTHER" id="PTHR23131:SF0">
    <property type="entry name" value="ENDORIBONUCLEASE LACTB2"/>
    <property type="match status" value="1"/>
</dbReference>
<dbReference type="InterPro" id="IPR036388">
    <property type="entry name" value="WH-like_DNA-bd_sf"/>
</dbReference>
<dbReference type="Gene3D" id="1.10.10.10">
    <property type="entry name" value="Winged helix-like DNA-binding domain superfamily/Winged helix DNA-binding domain"/>
    <property type="match status" value="1"/>
</dbReference>
<dbReference type="Pfam" id="PF17778">
    <property type="entry name" value="WHD_BLACT"/>
    <property type="match status" value="1"/>
</dbReference>
<dbReference type="Gene3D" id="3.60.15.10">
    <property type="entry name" value="Ribonuclease Z/Hydroxyacylglutathione hydrolase-like"/>
    <property type="match status" value="1"/>
</dbReference>
<keyword evidence="3" id="KW-1185">Reference proteome</keyword>
<dbReference type="SMART" id="SM00849">
    <property type="entry name" value="Lactamase_B"/>
    <property type="match status" value="1"/>
</dbReference>
<feature type="domain" description="Metallo-beta-lactamase" evidence="1">
    <location>
        <begin position="34"/>
        <end position="210"/>
    </location>
</feature>
<sequence>MTDLAHPAYEIRRPVTAFASVVLCENPGMMELEGTNTWVLQAPGRTDCVVVDPGPRAHRKHLKRVAETGDVALVLITHRHADHTDAIKRFHKMTGAPVRARTEAHCRDGAILTDREVIEVAGLRITVLLTPGHTADSTSFLVEHLAKGDPANTAATEPTRVIGRAMVTGDTILGSGTTVLDPSDGTLRDYLNSLNRLIVEGEGCALLPGHGPDHPDLIPVARFYKTHREERLDQIRAALADLGLTPAQAKPMKVVRKVYRDVDKKLWPAARMSVKAQLTYLREA</sequence>
<dbReference type="RefSeq" id="WP_328856663.1">
    <property type="nucleotide sequence ID" value="NZ_CP108021.1"/>
</dbReference>
<accession>A0AAU4JZ89</accession>
<name>A0AAU4JZ89_9NOCA</name>
<dbReference type="InterPro" id="IPR036866">
    <property type="entry name" value="RibonucZ/Hydroxyglut_hydro"/>
</dbReference>
<reference evidence="2 3" key="1">
    <citation type="submission" date="2022-10" db="EMBL/GenBank/DDBJ databases">
        <title>The complete genomes of actinobacterial strains from the NBC collection.</title>
        <authorList>
            <person name="Joergensen T.S."/>
            <person name="Alvarez Arevalo M."/>
            <person name="Sterndorff E.B."/>
            <person name="Faurdal D."/>
            <person name="Vuksanovic O."/>
            <person name="Mourched A.-S."/>
            <person name="Charusanti P."/>
            <person name="Shaw S."/>
            <person name="Blin K."/>
            <person name="Weber T."/>
        </authorList>
    </citation>
    <scope>NUCLEOTIDE SEQUENCE [LARGE SCALE GENOMIC DNA]</scope>
    <source>
        <strain evidence="2 3">NBC_00319</strain>
    </source>
</reference>
<dbReference type="InterPro" id="IPR050662">
    <property type="entry name" value="Sec-metab_biosynth-thioest"/>
</dbReference>
<dbReference type="InterPro" id="IPR001279">
    <property type="entry name" value="Metallo-B-lactamas"/>
</dbReference>
<evidence type="ECO:0000259" key="1">
    <source>
        <dbReference type="SMART" id="SM00849"/>
    </source>
</evidence>
<dbReference type="InterPro" id="IPR041516">
    <property type="entry name" value="LACTB2_WH"/>
</dbReference>
<evidence type="ECO:0000313" key="2">
    <source>
        <dbReference type="EMBL" id="WUM19099.1"/>
    </source>
</evidence>